<sequence>MDRVATIRGGWAGTFVLGGQIMDSDSIRHDNLDDPDRSDETCGCAASPRLIGRDAERRDIVTSLEHALAGRRTLLQFTGPPGTGKTRLLEETVRIAHHFGFDEPIFLDGRRLPPTDCCPPTAHPAPPAEAGSGQRARSTAEPPPLLLVIDNIDPAALRRLETVAGSLRYHTDRRFVLAIATCAAWSGARVFDQVSTIRLGALTDAAARALVAELIGAPPSDDLAEFVTDTGGNPARITELVLGLRTERRLHLVSCAASVRGDRLPARAISLLRQQFGRLSPACRLVVQAAAVLGETAYLECVGHVVGRPVSALVPAVEEATAAGILTRWEETVACRGRRARQVLLCTIPDATRHVLERKAAAVRVPSPGTAMHCPDTTRPLPPTGPAGAGPRASRHPAPAWQVLSDTEQRIAHLVSEGLTNRQIANRVLLSPHTVNYHLRRIFRKLGVGSRVALATIASNHRAPADQPAEATDSALA</sequence>
<dbReference type="PRINTS" id="PR00038">
    <property type="entry name" value="HTHLUXR"/>
</dbReference>
<dbReference type="CDD" id="cd06170">
    <property type="entry name" value="LuxR_C_like"/>
    <property type="match status" value="1"/>
</dbReference>
<protein>
    <recommendedName>
        <fullName evidence="5">HTH luxR-type domain-containing protein</fullName>
    </recommendedName>
</protein>
<dbReference type="InterPro" id="IPR016032">
    <property type="entry name" value="Sig_transdc_resp-reg_C-effctor"/>
</dbReference>
<organism evidence="6 7">
    <name type="scientific">Gandjariella thermophila</name>
    <dbReference type="NCBI Taxonomy" id="1931992"/>
    <lineage>
        <taxon>Bacteria</taxon>
        <taxon>Bacillati</taxon>
        <taxon>Actinomycetota</taxon>
        <taxon>Actinomycetes</taxon>
        <taxon>Pseudonocardiales</taxon>
        <taxon>Pseudonocardiaceae</taxon>
        <taxon>Gandjariella</taxon>
    </lineage>
</organism>
<evidence type="ECO:0000259" key="5">
    <source>
        <dbReference type="PROSITE" id="PS50043"/>
    </source>
</evidence>
<dbReference type="Proteomes" id="UP000298860">
    <property type="component" value="Unassembled WGS sequence"/>
</dbReference>
<dbReference type="GO" id="GO:0003677">
    <property type="term" value="F:DNA binding"/>
    <property type="evidence" value="ECO:0007669"/>
    <property type="project" value="UniProtKB-KW"/>
</dbReference>
<name>A0A4D4JB27_9PSEU</name>
<dbReference type="PANTHER" id="PTHR44688">
    <property type="entry name" value="DNA-BINDING TRANSCRIPTIONAL ACTIVATOR DEVR_DOSR"/>
    <property type="match status" value="1"/>
</dbReference>
<keyword evidence="2" id="KW-0238">DNA-binding</keyword>
<evidence type="ECO:0000313" key="6">
    <source>
        <dbReference type="EMBL" id="GDY32764.1"/>
    </source>
</evidence>
<dbReference type="Gene3D" id="1.10.10.10">
    <property type="entry name" value="Winged helix-like DNA-binding domain superfamily/Winged helix DNA-binding domain"/>
    <property type="match status" value="1"/>
</dbReference>
<dbReference type="InterPro" id="IPR027417">
    <property type="entry name" value="P-loop_NTPase"/>
</dbReference>
<dbReference type="PROSITE" id="PS50043">
    <property type="entry name" value="HTH_LUXR_2"/>
    <property type="match status" value="1"/>
</dbReference>
<dbReference type="SMART" id="SM00421">
    <property type="entry name" value="HTH_LUXR"/>
    <property type="match status" value="1"/>
</dbReference>
<dbReference type="EMBL" id="BJFL01000028">
    <property type="protein sequence ID" value="GDY32764.1"/>
    <property type="molecule type" value="Genomic_DNA"/>
</dbReference>
<dbReference type="PROSITE" id="PS00622">
    <property type="entry name" value="HTH_LUXR_1"/>
    <property type="match status" value="1"/>
</dbReference>
<feature type="domain" description="HTH luxR-type" evidence="5">
    <location>
        <begin position="397"/>
        <end position="462"/>
    </location>
</feature>
<feature type="region of interest" description="Disordered" evidence="4">
    <location>
        <begin position="367"/>
        <end position="397"/>
    </location>
</feature>
<dbReference type="SUPFAM" id="SSF52540">
    <property type="entry name" value="P-loop containing nucleoside triphosphate hydrolases"/>
    <property type="match status" value="1"/>
</dbReference>
<evidence type="ECO:0000256" key="1">
    <source>
        <dbReference type="ARBA" id="ARBA00023015"/>
    </source>
</evidence>
<dbReference type="GO" id="GO:0006355">
    <property type="term" value="P:regulation of DNA-templated transcription"/>
    <property type="evidence" value="ECO:0007669"/>
    <property type="project" value="InterPro"/>
</dbReference>
<evidence type="ECO:0000256" key="3">
    <source>
        <dbReference type="ARBA" id="ARBA00023163"/>
    </source>
</evidence>
<accession>A0A4D4JB27</accession>
<dbReference type="PANTHER" id="PTHR44688:SF16">
    <property type="entry name" value="DNA-BINDING TRANSCRIPTIONAL ACTIVATOR DEVR_DOSR"/>
    <property type="match status" value="1"/>
</dbReference>
<dbReference type="InterPro" id="IPR036388">
    <property type="entry name" value="WH-like_DNA-bd_sf"/>
</dbReference>
<reference evidence="7" key="1">
    <citation type="submission" date="2019-04" db="EMBL/GenBank/DDBJ databases">
        <title>Draft genome sequence of Pseudonocardiaceae bacterium SL3-2-4.</title>
        <authorList>
            <person name="Ningsih F."/>
            <person name="Yokota A."/>
            <person name="Sakai Y."/>
            <person name="Nanatani K."/>
            <person name="Yabe S."/>
            <person name="Oetari A."/>
            <person name="Sjamsuridzal W."/>
        </authorList>
    </citation>
    <scope>NUCLEOTIDE SEQUENCE [LARGE SCALE GENOMIC DNA]</scope>
    <source>
        <strain evidence="7">SL3-2-4</strain>
    </source>
</reference>
<keyword evidence="3" id="KW-0804">Transcription</keyword>
<evidence type="ECO:0000313" key="7">
    <source>
        <dbReference type="Proteomes" id="UP000298860"/>
    </source>
</evidence>
<gene>
    <name evidence="6" type="ORF">GTS_43970</name>
</gene>
<dbReference type="SUPFAM" id="SSF46894">
    <property type="entry name" value="C-terminal effector domain of the bipartite response regulators"/>
    <property type="match status" value="1"/>
</dbReference>
<keyword evidence="1" id="KW-0805">Transcription regulation</keyword>
<feature type="region of interest" description="Disordered" evidence="4">
    <location>
        <begin position="117"/>
        <end position="140"/>
    </location>
</feature>
<dbReference type="Pfam" id="PF00196">
    <property type="entry name" value="GerE"/>
    <property type="match status" value="1"/>
</dbReference>
<evidence type="ECO:0000256" key="4">
    <source>
        <dbReference type="SAM" id="MobiDB-lite"/>
    </source>
</evidence>
<evidence type="ECO:0000256" key="2">
    <source>
        <dbReference type="ARBA" id="ARBA00023125"/>
    </source>
</evidence>
<dbReference type="AlphaFoldDB" id="A0A4D4JB27"/>
<dbReference type="InterPro" id="IPR000792">
    <property type="entry name" value="Tscrpt_reg_LuxR_C"/>
</dbReference>
<comment type="caution">
    <text evidence="6">The sequence shown here is derived from an EMBL/GenBank/DDBJ whole genome shotgun (WGS) entry which is preliminary data.</text>
</comment>
<keyword evidence="7" id="KW-1185">Reference proteome</keyword>
<proteinExistence type="predicted"/>